<comment type="caution">
    <text evidence="2">The sequence shown here is derived from an EMBL/GenBank/DDBJ whole genome shotgun (WGS) entry which is preliminary data.</text>
</comment>
<dbReference type="Proteomes" id="UP001500571">
    <property type="component" value="Unassembled WGS sequence"/>
</dbReference>
<accession>A0ABN2RM51</accession>
<keyword evidence="1" id="KW-1133">Transmembrane helix</keyword>
<gene>
    <name evidence="2" type="ORF">GCM10009798_35380</name>
</gene>
<evidence type="ECO:0000313" key="3">
    <source>
        <dbReference type="Proteomes" id="UP001500571"/>
    </source>
</evidence>
<sequence length="64" mass="6807">MRLARWATLLVLASLTVSLVIGVGDPATGAAEKAVLVLVIAGCFLLAVKVSRLGGRIEQRLRRH</sequence>
<evidence type="ECO:0000313" key="2">
    <source>
        <dbReference type="EMBL" id="GAA1971429.1"/>
    </source>
</evidence>
<evidence type="ECO:0000256" key="1">
    <source>
        <dbReference type="SAM" id="Phobius"/>
    </source>
</evidence>
<dbReference type="EMBL" id="BAAAPB010000004">
    <property type="protein sequence ID" value="GAA1971429.1"/>
    <property type="molecule type" value="Genomic_DNA"/>
</dbReference>
<protein>
    <recommendedName>
        <fullName evidence="4">DUF1328 domain-containing protein</fullName>
    </recommendedName>
</protein>
<name>A0ABN2RM51_9ACTN</name>
<keyword evidence="1" id="KW-0812">Transmembrane</keyword>
<organism evidence="2 3">
    <name type="scientific">Nocardioides panacihumi</name>
    <dbReference type="NCBI Taxonomy" id="400774"/>
    <lineage>
        <taxon>Bacteria</taxon>
        <taxon>Bacillati</taxon>
        <taxon>Actinomycetota</taxon>
        <taxon>Actinomycetes</taxon>
        <taxon>Propionibacteriales</taxon>
        <taxon>Nocardioidaceae</taxon>
        <taxon>Nocardioides</taxon>
    </lineage>
</organism>
<evidence type="ECO:0008006" key="4">
    <source>
        <dbReference type="Google" id="ProtNLM"/>
    </source>
</evidence>
<proteinExistence type="predicted"/>
<feature type="transmembrane region" description="Helical" evidence="1">
    <location>
        <begin position="34"/>
        <end position="54"/>
    </location>
</feature>
<reference evidence="2 3" key="1">
    <citation type="journal article" date="2019" name="Int. J. Syst. Evol. Microbiol.">
        <title>The Global Catalogue of Microorganisms (GCM) 10K type strain sequencing project: providing services to taxonomists for standard genome sequencing and annotation.</title>
        <authorList>
            <consortium name="The Broad Institute Genomics Platform"/>
            <consortium name="The Broad Institute Genome Sequencing Center for Infectious Disease"/>
            <person name="Wu L."/>
            <person name="Ma J."/>
        </authorList>
    </citation>
    <scope>NUCLEOTIDE SEQUENCE [LARGE SCALE GENOMIC DNA]</scope>
    <source>
        <strain evidence="2 3">JCM 15309</strain>
    </source>
</reference>
<keyword evidence="3" id="KW-1185">Reference proteome</keyword>
<keyword evidence="1" id="KW-0472">Membrane</keyword>